<keyword evidence="3" id="KW-1185">Reference proteome</keyword>
<feature type="transmembrane region" description="Helical" evidence="1">
    <location>
        <begin position="228"/>
        <end position="252"/>
    </location>
</feature>
<protein>
    <recommendedName>
        <fullName evidence="1">Probable queuosine precursor transporter</fullName>
        <shortName evidence="1">Q precursor transporter</shortName>
    </recommendedName>
</protein>
<feature type="transmembrane region" description="Helical" evidence="1">
    <location>
        <begin position="100"/>
        <end position="121"/>
    </location>
</feature>
<dbReference type="PANTHER" id="PTHR34300:SF2">
    <property type="entry name" value="QUEUOSINE PRECURSOR TRANSPORTER-RELATED"/>
    <property type="match status" value="1"/>
</dbReference>
<proteinExistence type="inferred from homology"/>
<keyword evidence="1" id="KW-1133">Transmembrane helix</keyword>
<dbReference type="Proteomes" id="UP000770785">
    <property type="component" value="Unassembled WGS sequence"/>
</dbReference>
<feature type="transmembrane region" description="Helical" evidence="1">
    <location>
        <begin position="24"/>
        <end position="48"/>
    </location>
</feature>
<name>A0ABX0X647_9BACT</name>
<comment type="subcellular location">
    <subcellularLocation>
        <location evidence="1">Cell membrane</location>
        <topology evidence="1">Multi-pass membrane protein</topology>
    </subcellularLocation>
</comment>
<sequence length="276" mass="30614">MAKPVANQLTGRLIDVIRHRPSRLFILLAGFFVANAIVAELIGVKIFALEDTLGLSPWDFNLFGESGALQFSAGVLLWPFVFVITDLLNEYYGERGVRFLSYLTVGLILYVFAMIYAAISLNPADWWVSQSVANGVPDSQAAFAVTFGQGMFIIVGSVTAFLLAQLTDVFIFQRIKRRTGEKWLWLRATGSTLVSQVVDSFVVLYLAFKLGPEIVGGLIEPWPWSRLLAVATVQYVFKFAMAIIMTPAIYLAHDWIDRYLGPDVAADMKATARSAE</sequence>
<comment type="similarity">
    <text evidence="1">Belongs to the vitamin uptake transporter (VUT/ECF) (TC 2.A.88) family. Q precursor transporter subfamily.</text>
</comment>
<keyword evidence="1" id="KW-0813">Transport</keyword>
<keyword evidence="1" id="KW-0472">Membrane</keyword>
<evidence type="ECO:0000256" key="1">
    <source>
        <dbReference type="HAMAP-Rule" id="MF_02088"/>
    </source>
</evidence>
<keyword evidence="1" id="KW-1003">Cell membrane</keyword>
<comment type="caution">
    <text evidence="2">The sequence shown here is derived from an EMBL/GenBank/DDBJ whole genome shotgun (WGS) entry which is preliminary data.</text>
</comment>
<dbReference type="RefSeq" id="WP_168035501.1">
    <property type="nucleotide sequence ID" value="NZ_JAATJH010000001.1"/>
</dbReference>
<feature type="transmembrane region" description="Helical" evidence="1">
    <location>
        <begin position="68"/>
        <end position="88"/>
    </location>
</feature>
<dbReference type="NCBIfam" id="TIGR00697">
    <property type="entry name" value="queuosine precursor transporter"/>
    <property type="match status" value="1"/>
</dbReference>
<evidence type="ECO:0000313" key="2">
    <source>
        <dbReference type="EMBL" id="NJC24684.1"/>
    </source>
</evidence>
<dbReference type="Pfam" id="PF02592">
    <property type="entry name" value="Vut_1"/>
    <property type="match status" value="1"/>
</dbReference>
<dbReference type="HAMAP" id="MF_02088">
    <property type="entry name" value="Q_prec_transport"/>
    <property type="match status" value="1"/>
</dbReference>
<keyword evidence="1" id="KW-0812">Transmembrane</keyword>
<feature type="transmembrane region" description="Helical" evidence="1">
    <location>
        <begin position="141"/>
        <end position="163"/>
    </location>
</feature>
<accession>A0ABX0X647</accession>
<reference evidence="2 3" key="1">
    <citation type="submission" date="2020-03" db="EMBL/GenBank/DDBJ databases">
        <title>Genomic Encyclopedia of Type Strains, Phase IV (KMG-IV): sequencing the most valuable type-strain genomes for metagenomic binning, comparative biology and taxonomic classification.</title>
        <authorList>
            <person name="Goeker M."/>
        </authorList>
    </citation>
    <scope>NUCLEOTIDE SEQUENCE [LARGE SCALE GENOMIC DNA]</scope>
    <source>
        <strain evidence="2 3">DSM 105096</strain>
    </source>
</reference>
<comment type="function">
    <text evidence="1">Involved in the import of queuosine (Q) precursors, required for Q precursor salvage.</text>
</comment>
<dbReference type="EMBL" id="JAATJH010000001">
    <property type="protein sequence ID" value="NJC24684.1"/>
    <property type="molecule type" value="Genomic_DNA"/>
</dbReference>
<organism evidence="2 3">
    <name type="scientific">Neolewinella antarctica</name>
    <dbReference type="NCBI Taxonomy" id="442734"/>
    <lineage>
        <taxon>Bacteria</taxon>
        <taxon>Pseudomonadati</taxon>
        <taxon>Bacteroidota</taxon>
        <taxon>Saprospiria</taxon>
        <taxon>Saprospirales</taxon>
        <taxon>Lewinellaceae</taxon>
        <taxon>Neolewinella</taxon>
    </lineage>
</organism>
<gene>
    <name evidence="2" type="ORF">GGR27_000165</name>
</gene>
<feature type="transmembrane region" description="Helical" evidence="1">
    <location>
        <begin position="184"/>
        <end position="208"/>
    </location>
</feature>
<dbReference type="PANTHER" id="PTHR34300">
    <property type="entry name" value="QUEUOSINE PRECURSOR TRANSPORTER-RELATED"/>
    <property type="match status" value="1"/>
</dbReference>
<evidence type="ECO:0000313" key="3">
    <source>
        <dbReference type="Proteomes" id="UP000770785"/>
    </source>
</evidence>
<dbReference type="InterPro" id="IPR003744">
    <property type="entry name" value="YhhQ"/>
</dbReference>